<dbReference type="EMBL" id="AY458639">
    <property type="protein sequence ID" value="AAR37752.1"/>
    <property type="molecule type" value="Genomic_DNA"/>
</dbReference>
<reference evidence="3" key="1">
    <citation type="submission" date="2003-11" db="EMBL/GenBank/DDBJ databases">
        <authorList>
            <person name="Heidelberg J.F."/>
            <person name="Eisen J.A."/>
            <person name="Nelson W.C."/>
            <person name="DeLong E.F."/>
        </authorList>
    </citation>
    <scope>NUCLEOTIDE SEQUENCE</scope>
</reference>
<dbReference type="AlphaFoldDB" id="Q6SH67"/>
<accession>Q6SH67</accession>
<dbReference type="PANTHER" id="PTHR43639">
    <property type="entry name" value="OXIDOREDUCTASE, SHORT-CHAIN DEHYDROGENASE/REDUCTASE FAMILY (AFU_ORTHOLOGUE AFUA_5G02870)"/>
    <property type="match status" value="1"/>
</dbReference>
<evidence type="ECO:0000256" key="2">
    <source>
        <dbReference type="ARBA" id="ARBA00023002"/>
    </source>
</evidence>
<reference evidence="3" key="2">
    <citation type="submission" date="2003-12" db="EMBL/GenBank/DDBJ databases">
        <title>Monterey Bay Coastal Ocean Microbial Observatory environmental clone sequencing.</title>
        <authorList>
            <person name="DeLong E.F."/>
        </authorList>
    </citation>
    <scope>NUCLEOTIDE SEQUENCE</scope>
</reference>
<dbReference type="Gene3D" id="3.40.50.720">
    <property type="entry name" value="NAD(P)-binding Rossmann-like Domain"/>
    <property type="match status" value="1"/>
</dbReference>
<dbReference type="SUPFAM" id="SSF51735">
    <property type="entry name" value="NAD(P)-binding Rossmann-fold domains"/>
    <property type="match status" value="1"/>
</dbReference>
<dbReference type="PANTHER" id="PTHR43639:SF1">
    <property type="entry name" value="SHORT-CHAIN DEHYDROGENASE_REDUCTASE FAMILY PROTEIN"/>
    <property type="match status" value="1"/>
</dbReference>
<dbReference type="Pfam" id="PF13561">
    <property type="entry name" value="adh_short_C2"/>
    <property type="match status" value="1"/>
</dbReference>
<protein>
    <submittedName>
        <fullName evidence="3">Oxidoreductase, short chain dehydrogenase/reductase family</fullName>
    </submittedName>
</protein>
<evidence type="ECO:0000313" key="3">
    <source>
        <dbReference type="EMBL" id="AAR37752.1"/>
    </source>
</evidence>
<dbReference type="CDD" id="cd05233">
    <property type="entry name" value="SDR_c"/>
    <property type="match status" value="1"/>
</dbReference>
<dbReference type="InterPro" id="IPR036291">
    <property type="entry name" value="NAD(P)-bd_dom_sf"/>
</dbReference>
<dbReference type="PRINTS" id="PR00081">
    <property type="entry name" value="GDHRDH"/>
</dbReference>
<keyword evidence="2" id="KW-0560">Oxidoreductase</keyword>
<sequence length="255" mass="26808">MDKPLTDQVALITGAGQGVGQGIAYGLAKRGVRIIAVGRTLEKCEGTIATIKERFGTDGAAIRCDIGVIADLDDLVTSAANQFGRLDILVNNAVSAQITPLLDASIEEFELGLRVGPVASLKLMQLVQPHLVTAGGGNIINLASSAAMRWDSSNYGVYAAEKEAIRALTRAAANEWGGLGIRSNTILPLAQSPALAAWAKYRPEEAEAFMKTVPQQRIGDCEQDIGDFVATLCSPESRFVNGQSIALDGGQVNLG</sequence>
<dbReference type="PRINTS" id="PR00080">
    <property type="entry name" value="SDRFAMILY"/>
</dbReference>
<dbReference type="InterPro" id="IPR002347">
    <property type="entry name" value="SDR_fam"/>
</dbReference>
<comment type="similarity">
    <text evidence="1">Belongs to the short-chain dehydrogenases/reductases (SDR) family.</text>
</comment>
<organism evidence="3">
    <name type="scientific">uncultured marine bacterium 442</name>
    <dbReference type="NCBI Taxonomy" id="257392"/>
    <lineage>
        <taxon>Bacteria</taxon>
        <taxon>environmental samples</taxon>
    </lineage>
</organism>
<proteinExistence type="inferred from homology"/>
<name>Q6SH67_9BACT</name>
<gene>
    <name evidence="3" type="ORF">MBMO_EBAC000-63A02.30</name>
</gene>
<dbReference type="GO" id="GO:0016491">
    <property type="term" value="F:oxidoreductase activity"/>
    <property type="evidence" value="ECO:0007669"/>
    <property type="project" value="UniProtKB-KW"/>
</dbReference>
<dbReference type="FunFam" id="3.40.50.720:FF:000084">
    <property type="entry name" value="Short-chain dehydrogenase reductase"/>
    <property type="match status" value="1"/>
</dbReference>
<evidence type="ECO:0000256" key="1">
    <source>
        <dbReference type="ARBA" id="ARBA00006484"/>
    </source>
</evidence>